<evidence type="ECO:0000256" key="5">
    <source>
        <dbReference type="ARBA" id="ARBA00022927"/>
    </source>
</evidence>
<feature type="transmembrane region" description="Helical" evidence="11">
    <location>
        <begin position="6"/>
        <end position="22"/>
    </location>
</feature>
<evidence type="ECO:0000256" key="7">
    <source>
        <dbReference type="ARBA" id="ARBA00023010"/>
    </source>
</evidence>
<dbReference type="InterPro" id="IPR018448">
    <property type="entry name" value="TatB"/>
</dbReference>
<evidence type="ECO:0000256" key="9">
    <source>
        <dbReference type="HAMAP-Rule" id="MF_00237"/>
    </source>
</evidence>
<evidence type="ECO:0000256" key="10">
    <source>
        <dbReference type="SAM" id="MobiDB-lite"/>
    </source>
</evidence>
<dbReference type="Proteomes" id="UP000317935">
    <property type="component" value="Chromosome"/>
</dbReference>
<keyword evidence="3 9" id="KW-1003">Cell membrane</keyword>
<evidence type="ECO:0000256" key="2">
    <source>
        <dbReference type="ARBA" id="ARBA00022448"/>
    </source>
</evidence>
<dbReference type="Gene3D" id="1.20.5.3310">
    <property type="match status" value="1"/>
</dbReference>
<dbReference type="PRINTS" id="PR01506">
    <property type="entry name" value="TATBPROTEIN"/>
</dbReference>
<keyword evidence="6 9" id="KW-1133">Transmembrane helix</keyword>
<dbReference type="PANTHER" id="PTHR33162">
    <property type="entry name" value="SEC-INDEPENDENT PROTEIN TRANSLOCASE PROTEIN TATA, CHLOROPLASTIC"/>
    <property type="match status" value="1"/>
</dbReference>
<reference evidence="12 15" key="2">
    <citation type="submission" date="2020-04" db="EMBL/GenBank/DDBJ databases">
        <title>Genomic analysis of gastric non-Helicobacter pylori Helicobacters isolated in Japan.</title>
        <authorList>
            <person name="Suzuki M."/>
            <person name="Rimbara E."/>
        </authorList>
    </citation>
    <scope>NUCLEOTIDE SEQUENCE [LARGE SCALE GENOMIC DNA]</scope>
    <source>
        <strain evidence="12 15">NHP19-0020</strain>
    </source>
</reference>
<comment type="similarity">
    <text evidence="9">Belongs to the TatB family.</text>
</comment>
<dbReference type="HAMAP" id="MF_00237">
    <property type="entry name" value="TatB"/>
    <property type="match status" value="1"/>
</dbReference>
<feature type="region of interest" description="Disordered" evidence="10">
    <location>
        <begin position="111"/>
        <end position="136"/>
    </location>
</feature>
<dbReference type="AlphaFoldDB" id="A0A6J4CYY8"/>
<organism evidence="13 14">
    <name type="scientific">Helicobacter suis</name>
    <dbReference type="NCBI Taxonomy" id="104628"/>
    <lineage>
        <taxon>Bacteria</taxon>
        <taxon>Pseudomonadati</taxon>
        <taxon>Campylobacterota</taxon>
        <taxon>Epsilonproteobacteria</taxon>
        <taxon>Campylobacterales</taxon>
        <taxon>Helicobacteraceae</taxon>
        <taxon>Helicobacter</taxon>
    </lineage>
</organism>
<evidence type="ECO:0000313" key="15">
    <source>
        <dbReference type="Proteomes" id="UP000509742"/>
    </source>
</evidence>
<dbReference type="Pfam" id="PF02416">
    <property type="entry name" value="TatA_B_E"/>
    <property type="match status" value="1"/>
</dbReference>
<dbReference type="GO" id="GO:0033281">
    <property type="term" value="C:TAT protein transport complex"/>
    <property type="evidence" value="ECO:0007669"/>
    <property type="project" value="UniProtKB-UniRule"/>
</dbReference>
<protein>
    <recommendedName>
        <fullName evidence="9">Sec-independent protein translocase protein TatB homolog</fullName>
    </recommendedName>
</protein>
<dbReference type="GO" id="GO:0008320">
    <property type="term" value="F:protein transmembrane transporter activity"/>
    <property type="evidence" value="ECO:0007669"/>
    <property type="project" value="UniProtKB-UniRule"/>
</dbReference>
<evidence type="ECO:0000256" key="8">
    <source>
        <dbReference type="ARBA" id="ARBA00023136"/>
    </source>
</evidence>
<evidence type="ECO:0000313" key="12">
    <source>
        <dbReference type="EMBL" id="BCD46384.1"/>
    </source>
</evidence>
<name>A0A6J4CYY8_9HELI</name>
<keyword evidence="2 9" id="KW-0813">Transport</keyword>
<gene>
    <name evidence="13" type="primary">tatB</name>
    <name evidence="12" type="ORF">NHP190020_14230</name>
    <name evidence="13" type="ORF">SNTW_13610</name>
</gene>
<dbReference type="InterPro" id="IPR003369">
    <property type="entry name" value="TatA/B/E"/>
</dbReference>
<dbReference type="PANTHER" id="PTHR33162:SF1">
    <property type="entry name" value="SEC-INDEPENDENT PROTEIN TRANSLOCASE PROTEIN TATA, CHLOROPLASTIC"/>
    <property type="match status" value="1"/>
</dbReference>
<proteinExistence type="inferred from homology"/>
<keyword evidence="7 9" id="KW-0811">Translocation</keyword>
<evidence type="ECO:0000313" key="13">
    <source>
        <dbReference type="EMBL" id="BCD70716.1"/>
    </source>
</evidence>
<evidence type="ECO:0000313" key="14">
    <source>
        <dbReference type="Proteomes" id="UP000317935"/>
    </source>
</evidence>
<keyword evidence="5 9" id="KW-0653">Protein transport</keyword>
<dbReference type="GO" id="GO:0043953">
    <property type="term" value="P:protein transport by the Tat complex"/>
    <property type="evidence" value="ECO:0007669"/>
    <property type="project" value="UniProtKB-UniRule"/>
</dbReference>
<evidence type="ECO:0000256" key="6">
    <source>
        <dbReference type="ARBA" id="ARBA00022989"/>
    </source>
</evidence>
<dbReference type="EMBL" id="AP019774">
    <property type="protein sequence ID" value="BCD70716.1"/>
    <property type="molecule type" value="Genomic_DNA"/>
</dbReference>
<dbReference type="Proteomes" id="UP000509742">
    <property type="component" value="Chromosome"/>
</dbReference>
<dbReference type="RefSeq" id="WP_006565071.1">
    <property type="nucleotide sequence ID" value="NZ_AP019774.1"/>
</dbReference>
<keyword evidence="15" id="KW-1185">Reference proteome</keyword>
<evidence type="ECO:0000256" key="1">
    <source>
        <dbReference type="ARBA" id="ARBA00004167"/>
    </source>
</evidence>
<dbReference type="NCBIfam" id="TIGR01410">
    <property type="entry name" value="tatB"/>
    <property type="match status" value="1"/>
</dbReference>
<keyword evidence="8 9" id="KW-0472">Membrane</keyword>
<keyword evidence="4 9" id="KW-0812">Transmembrane</keyword>
<dbReference type="EMBL" id="AP023036">
    <property type="protein sequence ID" value="BCD46384.1"/>
    <property type="molecule type" value="Genomic_DNA"/>
</dbReference>
<dbReference type="GeneID" id="56929027"/>
<evidence type="ECO:0000256" key="4">
    <source>
        <dbReference type="ARBA" id="ARBA00022692"/>
    </source>
</evidence>
<reference evidence="13 14" key="1">
    <citation type="submission" date="2019-06" db="EMBL/GenBank/DDBJ databases">
        <title>Complete genome sequence of Helicobacter suis SNTW101c.</title>
        <authorList>
            <person name="Rimbara E."/>
            <person name="Suzuki M."/>
            <person name="Matsui H."/>
            <person name="Nakamura M."/>
            <person name="Mori S."/>
            <person name="Shibayama K."/>
        </authorList>
    </citation>
    <scope>NUCLEOTIDE SEQUENCE [LARGE SCALE GENOMIC DNA]</scope>
    <source>
        <strain evidence="13 14">SNTW101c</strain>
    </source>
</reference>
<accession>A0A6J4CYY8</accession>
<sequence length="136" mass="15579">MFGMGFFELVVIVVVAIIFLGPEKFPQAMLDMARFFRAVKKALNEAKETLDKEIHIEELKQESLEYKKRFEESAKPLINLKQELEEVQELKEVQDFKSTLTSIATQNPLDSLSQEVEVDEKPKVSLEKPPVSKSHA</sequence>
<evidence type="ECO:0000256" key="11">
    <source>
        <dbReference type="SAM" id="Phobius"/>
    </source>
</evidence>
<dbReference type="OrthoDB" id="5373084at2"/>
<comment type="subcellular location">
    <subcellularLocation>
        <location evidence="9">Cell membrane</location>
        <topology evidence="9">Single-pass membrane protein</topology>
    </subcellularLocation>
    <subcellularLocation>
        <location evidence="1">Membrane</location>
        <topology evidence="1">Single-pass membrane protein</topology>
    </subcellularLocation>
</comment>
<evidence type="ECO:0000256" key="3">
    <source>
        <dbReference type="ARBA" id="ARBA00022475"/>
    </source>
</evidence>